<dbReference type="Gene3D" id="3.40.190.290">
    <property type="match status" value="1"/>
</dbReference>
<dbReference type="SUPFAM" id="SSF46785">
    <property type="entry name" value="Winged helix' DNA-binding domain"/>
    <property type="match status" value="1"/>
</dbReference>
<evidence type="ECO:0000313" key="6">
    <source>
        <dbReference type="EMBL" id="SMC11660.1"/>
    </source>
</evidence>
<dbReference type="InterPro" id="IPR000847">
    <property type="entry name" value="LysR_HTH_N"/>
</dbReference>
<feature type="domain" description="HTH lysR-type" evidence="5">
    <location>
        <begin position="3"/>
        <end position="60"/>
    </location>
</feature>
<dbReference type="GO" id="GO:0010628">
    <property type="term" value="P:positive regulation of gene expression"/>
    <property type="evidence" value="ECO:0007669"/>
    <property type="project" value="TreeGrafter"/>
</dbReference>
<dbReference type="SUPFAM" id="SSF53850">
    <property type="entry name" value="Periplasmic binding protein-like II"/>
    <property type="match status" value="1"/>
</dbReference>
<dbReference type="InterPro" id="IPR036390">
    <property type="entry name" value="WH_DNA-bd_sf"/>
</dbReference>
<reference evidence="6 7" key="1">
    <citation type="submission" date="2017-03" db="EMBL/GenBank/DDBJ databases">
        <authorList>
            <person name="Afonso C.L."/>
            <person name="Miller P.J."/>
            <person name="Scott M.A."/>
            <person name="Spackman E."/>
            <person name="Goraichik I."/>
            <person name="Dimitrov K.M."/>
            <person name="Suarez D.L."/>
            <person name="Swayne D.E."/>
        </authorList>
    </citation>
    <scope>NUCLEOTIDE SEQUENCE [LARGE SCALE GENOMIC DNA]</scope>
    <source>
        <strain evidence="6 7">CECT 7745</strain>
    </source>
</reference>
<evidence type="ECO:0000313" key="7">
    <source>
        <dbReference type="Proteomes" id="UP000193224"/>
    </source>
</evidence>
<comment type="similarity">
    <text evidence="1">Belongs to the LysR transcriptional regulatory family.</text>
</comment>
<evidence type="ECO:0000259" key="5">
    <source>
        <dbReference type="PROSITE" id="PS50931"/>
    </source>
</evidence>
<evidence type="ECO:0000256" key="4">
    <source>
        <dbReference type="ARBA" id="ARBA00023163"/>
    </source>
</evidence>
<dbReference type="GO" id="GO:0003700">
    <property type="term" value="F:DNA-binding transcription factor activity"/>
    <property type="evidence" value="ECO:0007669"/>
    <property type="project" value="InterPro"/>
</dbReference>
<sequence length="308" mass="33793">MRLKLRHLEVFSALFDAGSVSRAAQRLNLSQPAVSVALGNFEAELGFRLFHRDRGFFAPTNEAILLHEEVQQGITALTRVEQRADEIRSGATAGISVATNGAMSYNFLPKVIAEFQRDYPGTHVELRVHSSRRIASWVGSRQIDIGLIDAPVPVAGLNTKLVHMECVCIMREDDPLARLEIITPKDLNNRPVIAITGDHSIDRQLAEIMSLAEMSLIHNASSYFYAIARNLVAAGNNISIIDPVNGKAALADGVVWRPFAPKIIHELAVITNKGQPVGIAATQFEKRIGETLQQYAIPKRSGKADDSR</sequence>
<dbReference type="GO" id="GO:0043565">
    <property type="term" value="F:sequence-specific DNA binding"/>
    <property type="evidence" value="ECO:0007669"/>
    <property type="project" value="TreeGrafter"/>
</dbReference>
<evidence type="ECO:0000256" key="2">
    <source>
        <dbReference type="ARBA" id="ARBA00023015"/>
    </source>
</evidence>
<name>A0A1X7BQ28_9RHOB</name>
<keyword evidence="4" id="KW-0804">Transcription</keyword>
<dbReference type="PROSITE" id="PS50931">
    <property type="entry name" value="HTH_LYSR"/>
    <property type="match status" value="1"/>
</dbReference>
<dbReference type="InterPro" id="IPR036388">
    <property type="entry name" value="WH-like_DNA-bd_sf"/>
</dbReference>
<dbReference type="RefSeq" id="WP_085799626.1">
    <property type="nucleotide sequence ID" value="NZ_FWXB01000004.1"/>
</dbReference>
<keyword evidence="3" id="KW-0238">DNA-binding</keyword>
<gene>
    <name evidence="6" type="primary">gbpR</name>
    <name evidence="6" type="ORF">ROA7745_01476</name>
</gene>
<keyword evidence="2" id="KW-0805">Transcription regulation</keyword>
<evidence type="ECO:0000256" key="3">
    <source>
        <dbReference type="ARBA" id="ARBA00023125"/>
    </source>
</evidence>
<accession>A0A1X7BQ28</accession>
<dbReference type="EMBL" id="FWXB01000004">
    <property type="protein sequence ID" value="SMC11660.1"/>
    <property type="molecule type" value="Genomic_DNA"/>
</dbReference>
<dbReference type="Proteomes" id="UP000193224">
    <property type="component" value="Unassembled WGS sequence"/>
</dbReference>
<protein>
    <submittedName>
        <fullName evidence="6">HTH-type transcriptional regulator GbpR</fullName>
    </submittedName>
</protein>
<organism evidence="6 7">
    <name type="scientific">Roseovarius aestuarii</name>
    <dbReference type="NCBI Taxonomy" id="475083"/>
    <lineage>
        <taxon>Bacteria</taxon>
        <taxon>Pseudomonadati</taxon>
        <taxon>Pseudomonadota</taxon>
        <taxon>Alphaproteobacteria</taxon>
        <taxon>Rhodobacterales</taxon>
        <taxon>Roseobacteraceae</taxon>
        <taxon>Roseovarius</taxon>
    </lineage>
</organism>
<dbReference type="Pfam" id="PF00126">
    <property type="entry name" value="HTH_1"/>
    <property type="match status" value="1"/>
</dbReference>
<dbReference type="Gene3D" id="1.10.10.10">
    <property type="entry name" value="Winged helix-like DNA-binding domain superfamily/Winged helix DNA-binding domain"/>
    <property type="match status" value="1"/>
</dbReference>
<dbReference type="OrthoDB" id="7840053at2"/>
<proteinExistence type="inferred from homology"/>
<dbReference type="InterPro" id="IPR005119">
    <property type="entry name" value="LysR_subst-bd"/>
</dbReference>
<keyword evidence="7" id="KW-1185">Reference proteome</keyword>
<dbReference type="PRINTS" id="PR00039">
    <property type="entry name" value="HTHLYSR"/>
</dbReference>
<dbReference type="PANTHER" id="PTHR30427">
    <property type="entry name" value="TRANSCRIPTIONAL ACTIVATOR PROTEIN LYSR"/>
    <property type="match status" value="1"/>
</dbReference>
<dbReference type="AlphaFoldDB" id="A0A1X7BQ28"/>
<evidence type="ECO:0000256" key="1">
    <source>
        <dbReference type="ARBA" id="ARBA00009437"/>
    </source>
</evidence>
<dbReference type="Pfam" id="PF03466">
    <property type="entry name" value="LysR_substrate"/>
    <property type="match status" value="1"/>
</dbReference>
<dbReference type="PANTHER" id="PTHR30427:SF1">
    <property type="entry name" value="TRANSCRIPTIONAL ACTIVATOR PROTEIN LYSR"/>
    <property type="match status" value="1"/>
</dbReference>